<organism evidence="1">
    <name type="scientific">viral metagenome</name>
    <dbReference type="NCBI Taxonomy" id="1070528"/>
    <lineage>
        <taxon>unclassified sequences</taxon>
        <taxon>metagenomes</taxon>
        <taxon>organismal metagenomes</taxon>
    </lineage>
</organism>
<proteinExistence type="predicted"/>
<dbReference type="Gene3D" id="1.25.40.20">
    <property type="entry name" value="Ankyrin repeat-containing domain"/>
    <property type="match status" value="1"/>
</dbReference>
<dbReference type="PANTHER" id="PTHR46586:SF3">
    <property type="entry name" value="ANKYRIN REPEAT-CONTAINING PROTEIN"/>
    <property type="match status" value="1"/>
</dbReference>
<dbReference type="PANTHER" id="PTHR46586">
    <property type="entry name" value="ANKYRIN REPEAT-CONTAINING PROTEIN"/>
    <property type="match status" value="1"/>
</dbReference>
<dbReference type="InterPro" id="IPR036770">
    <property type="entry name" value="Ankyrin_rpt-contain_sf"/>
</dbReference>
<dbReference type="InterPro" id="IPR052050">
    <property type="entry name" value="SecEffector_AnkRepeat"/>
</dbReference>
<evidence type="ECO:0000313" key="1">
    <source>
        <dbReference type="EMBL" id="QHT24635.1"/>
    </source>
</evidence>
<dbReference type="SUPFAM" id="SSF48403">
    <property type="entry name" value="Ankyrin repeat"/>
    <property type="match status" value="1"/>
</dbReference>
<dbReference type="EMBL" id="MN739747">
    <property type="protein sequence ID" value="QHT24635.1"/>
    <property type="molecule type" value="Genomic_DNA"/>
</dbReference>
<dbReference type="AlphaFoldDB" id="A0A6C0EB81"/>
<protein>
    <recommendedName>
        <fullName evidence="2">Ankyrin repeat protein</fullName>
    </recommendedName>
</protein>
<accession>A0A6C0EB81</accession>
<evidence type="ECO:0008006" key="2">
    <source>
        <dbReference type="Google" id="ProtNLM"/>
    </source>
</evidence>
<name>A0A6C0EB81_9ZZZZ</name>
<sequence>MVKQYTNIRTGTYTFVDGFILSDKHNMFDIKIIKKLKLYLLDGFIDCASVLGHIHILEWWRNSGLQLEYSSLNAMHGASRNNKINALEWWKKSGLELSYSSWEALKIASLNNHISVLEWWKNSGLSLQVNPYQMFLELLITYFERGLMDVLRWWKHSGFLLHSHEYPNPIPYITCDIDKAYDKDYTDLIDWFISLKIYKIVYTNIPVDYASKMCNLNVLEWWKKSGLPLKYSEKALDNASKHGHINVLEWWFNNNLPLKYTKCAIDNASRHGHINVLEWWINSNLGLQYSKYALNMTIKKRNEKTLNWWINSGLPLKYSCKYKDIINIKIPKKTKIYSYYIL</sequence>
<reference evidence="1" key="1">
    <citation type="journal article" date="2020" name="Nature">
        <title>Giant virus diversity and host interactions through global metagenomics.</title>
        <authorList>
            <person name="Schulz F."/>
            <person name="Roux S."/>
            <person name="Paez-Espino D."/>
            <person name="Jungbluth S."/>
            <person name="Walsh D.A."/>
            <person name="Denef V.J."/>
            <person name="McMahon K.D."/>
            <person name="Konstantinidis K.T."/>
            <person name="Eloe-Fadrosh E.A."/>
            <person name="Kyrpides N.C."/>
            <person name="Woyke T."/>
        </authorList>
    </citation>
    <scope>NUCLEOTIDE SEQUENCE</scope>
    <source>
        <strain evidence="1">GVMAG-M-3300023179-150</strain>
    </source>
</reference>